<evidence type="ECO:0000256" key="3">
    <source>
        <dbReference type="SAM" id="MobiDB-lite"/>
    </source>
</evidence>
<dbReference type="SUPFAM" id="SSF48024">
    <property type="entry name" value="N-terminal domain of DnaB helicase"/>
    <property type="match status" value="2"/>
</dbReference>
<keyword evidence="2" id="KW-0238">DNA-binding</keyword>
<keyword evidence="5" id="KW-0547">Nucleotide-binding</keyword>
<evidence type="ECO:0000256" key="1">
    <source>
        <dbReference type="ARBA" id="ARBA00022705"/>
    </source>
</evidence>
<reference evidence="5" key="1">
    <citation type="journal article" date="2023" name="Int. J. Syst. Evol. Microbiol.">
        <title>Streptomyces meridianus sp. nov. isolated from brackish water of the Tagus estuary in Alcochete, Portugal.</title>
        <authorList>
            <person name="Santos J.D.N."/>
            <person name="Klimek D."/>
            <person name="Calusinska M."/>
            <person name="Lobo Da Cunha A."/>
            <person name="Catita J."/>
            <person name="Goncalves H."/>
            <person name="Gonzalez I."/>
            <person name="Reyes F."/>
            <person name="Lage O.M."/>
        </authorList>
    </citation>
    <scope>NUCLEOTIDE SEQUENCE</scope>
    <source>
        <strain evidence="5">MTZ3.1</strain>
    </source>
</reference>
<keyword evidence="5" id="KW-0378">Hydrolase</keyword>
<dbReference type="InterPro" id="IPR016136">
    <property type="entry name" value="DNA_helicase_N/primase_C"/>
</dbReference>
<evidence type="ECO:0000313" key="5">
    <source>
        <dbReference type="EMBL" id="MCM2579672.1"/>
    </source>
</evidence>
<dbReference type="EMBL" id="JAMQGM010000045">
    <property type="protein sequence ID" value="MCM2579672.1"/>
    <property type="molecule type" value="Genomic_DNA"/>
</dbReference>
<accession>A0ABT0XAY3</accession>
<feature type="domain" description="DNA helicase DnaB-like N-terminal" evidence="4">
    <location>
        <begin position="190"/>
        <end position="272"/>
    </location>
</feature>
<dbReference type="PANTHER" id="PTHR30153:SF2">
    <property type="entry name" value="REPLICATIVE DNA HELICASE"/>
    <property type="match status" value="1"/>
</dbReference>
<protein>
    <submittedName>
        <fullName evidence="5">Replicative DNA helicase</fullName>
    </submittedName>
</protein>
<dbReference type="RefSeq" id="WP_251417749.1">
    <property type="nucleotide sequence ID" value="NZ_JAMQGM010000045.1"/>
</dbReference>
<dbReference type="Pfam" id="PF00772">
    <property type="entry name" value="DnaB"/>
    <property type="match status" value="2"/>
</dbReference>
<evidence type="ECO:0000259" key="4">
    <source>
        <dbReference type="Pfam" id="PF00772"/>
    </source>
</evidence>
<dbReference type="GO" id="GO:0004386">
    <property type="term" value="F:helicase activity"/>
    <property type="evidence" value="ECO:0007669"/>
    <property type="project" value="UniProtKB-KW"/>
</dbReference>
<organism evidence="5 6">
    <name type="scientific">Streptomyces meridianus</name>
    <dbReference type="NCBI Taxonomy" id="2938945"/>
    <lineage>
        <taxon>Bacteria</taxon>
        <taxon>Bacillati</taxon>
        <taxon>Actinomycetota</taxon>
        <taxon>Actinomycetes</taxon>
        <taxon>Kitasatosporales</taxon>
        <taxon>Streptomycetaceae</taxon>
        <taxon>Streptomyces</taxon>
    </lineage>
</organism>
<evidence type="ECO:0000313" key="6">
    <source>
        <dbReference type="Proteomes" id="UP001167160"/>
    </source>
</evidence>
<dbReference type="Proteomes" id="UP001167160">
    <property type="component" value="Unassembled WGS sequence"/>
</dbReference>
<name>A0ABT0XAY3_9ACTN</name>
<keyword evidence="1" id="KW-0235">DNA replication</keyword>
<gene>
    <name evidence="5" type="ORF">M1E25_20365</name>
</gene>
<feature type="region of interest" description="Disordered" evidence="3">
    <location>
        <begin position="336"/>
        <end position="370"/>
    </location>
</feature>
<comment type="caution">
    <text evidence="5">The sequence shown here is derived from an EMBL/GenBank/DDBJ whole genome shotgun (WGS) entry which is preliminary data.</text>
</comment>
<dbReference type="InterPro" id="IPR007693">
    <property type="entry name" value="DNA_helicase_DnaB-like_N"/>
</dbReference>
<sequence length="370" mass="40850">MHPTAEPDYDDRDTIPPPVFYAEQALLGALLLQPHRLADITGVSPDSFNHHPHMALFNAMRSQPAPDARRHATTTAWLDHVLAAAREQAPGLTSAHLHLLVQSCPSPRHAPAYARIVESEHARRRLIRAAQRLARTARDTSHPDPVPATLADADALTAVVNDIAARFPARSALLPRTPTPEPTAVHDTEEAIDEEQLLLATATAHPDDIERTRWLNQNDFAHPLHAGLWQCLTALARRREPVDPVTVLWEAQQRRLLTPGTEPADLLTLLATPTGSLEHWGIRILQRALLTTAHEVARRIEAFTNDPATTPHQFILGSRRVLVGLTSVRTRWHRATAPASSVVKPQRARGSPPRPSPSRSWVSAAPRISR</sequence>
<evidence type="ECO:0000256" key="2">
    <source>
        <dbReference type="ARBA" id="ARBA00023125"/>
    </source>
</evidence>
<keyword evidence="5" id="KW-0347">Helicase</keyword>
<keyword evidence="5" id="KW-0067">ATP-binding</keyword>
<dbReference type="PANTHER" id="PTHR30153">
    <property type="entry name" value="REPLICATIVE DNA HELICASE DNAB"/>
    <property type="match status" value="1"/>
</dbReference>
<feature type="domain" description="DNA helicase DnaB-like N-terminal" evidence="4">
    <location>
        <begin position="19"/>
        <end position="118"/>
    </location>
</feature>
<keyword evidence="6" id="KW-1185">Reference proteome</keyword>
<dbReference type="InterPro" id="IPR036185">
    <property type="entry name" value="DNA_heli_DnaB-like_N_sf"/>
</dbReference>
<feature type="compositionally biased region" description="Low complexity" evidence="3">
    <location>
        <begin position="357"/>
        <end position="370"/>
    </location>
</feature>
<proteinExistence type="predicted"/>
<dbReference type="Gene3D" id="1.10.860.10">
    <property type="entry name" value="DNAb Helicase, Chain A"/>
    <property type="match status" value="2"/>
</dbReference>